<dbReference type="SUPFAM" id="SSF63520">
    <property type="entry name" value="PTS-regulatory domain, PRD"/>
    <property type="match status" value="2"/>
</dbReference>
<dbReference type="InterPro" id="IPR036388">
    <property type="entry name" value="WH-like_DNA-bd_sf"/>
</dbReference>
<dbReference type="InterPro" id="IPR013011">
    <property type="entry name" value="PTS_EIIB_2"/>
</dbReference>
<dbReference type="InterPro" id="IPR013196">
    <property type="entry name" value="HTH_11"/>
</dbReference>
<dbReference type="GO" id="GO:0006355">
    <property type="term" value="P:regulation of DNA-templated transcription"/>
    <property type="evidence" value="ECO:0007669"/>
    <property type="project" value="InterPro"/>
</dbReference>
<feature type="domain" description="PRD" evidence="7">
    <location>
        <begin position="314"/>
        <end position="422"/>
    </location>
</feature>
<sequence length="536" mass="61210">MMQTLTSRQNKLLRYLLQHQEYVALKTIARYLAVSEKTVQRDLQFIEAFLSVWNIASDKKAGMGIMLQADDRQRLMLLEQQVIPEDGFTEALANKSRRIKIASQLLSETPRETSISKLSERYFISSASIVNDLKIIEGWMQPLGLTLVRSQSGTHIEGSENNVRQAMVSLINDIMNHREPGMINHSRLDPGSYKALTDYFGAEDVLFVQQLLQQMERRLGYPLGEPYYINIFTHILIMMHRMAQGNALAMAEKIEARQVDEHIFSIAREMIEKIEARFVHPLPAEEVWFIYQYIISSGIVMEEGADGRQPHSHFFNGESHRLTLHLIDAFSSLINIDLRSDRLLYDGLLIHVRPLLNRLKYHIRIRNPLLEDIKNELPDIYQQTDKAIHQVCALFGLQLIAEDEIGYLTIHFQAALERQIAHKRILVVCSSGVGTSHLLKSRILRAFPDWVIAGVVSASNMAAFCRQEPIELIVSTIHLREESIPIVYVSAFFNDDDIKRVTEKVIASTLQHAVIPSSVAEPIHYSHCGEVEDGHQ</sequence>
<keyword evidence="2" id="KW-0677">Repeat</keyword>
<dbReference type="InterPro" id="IPR036095">
    <property type="entry name" value="PTS_EIIB-like_sf"/>
</dbReference>
<dbReference type="KEGG" id="sod:Sant_0315"/>
<dbReference type="Pfam" id="PF08279">
    <property type="entry name" value="HTH_11"/>
    <property type="match status" value="1"/>
</dbReference>
<dbReference type="Gene3D" id="3.40.50.2300">
    <property type="match status" value="1"/>
</dbReference>
<dbReference type="Pfam" id="PF00874">
    <property type="entry name" value="PRD"/>
    <property type="match status" value="2"/>
</dbReference>
<dbReference type="HOGENOM" id="CLU_013442_2_1_6"/>
<protein>
    <submittedName>
        <fullName evidence="8">Transcriptional antiterminator</fullName>
    </submittedName>
</protein>
<dbReference type="InterPro" id="IPR036634">
    <property type="entry name" value="PRD_sf"/>
</dbReference>
<organism evidence="8 9">
    <name type="scientific">Sodalis praecaptivus</name>
    <dbReference type="NCBI Taxonomy" id="1239307"/>
    <lineage>
        <taxon>Bacteria</taxon>
        <taxon>Pseudomonadati</taxon>
        <taxon>Pseudomonadota</taxon>
        <taxon>Gammaproteobacteria</taxon>
        <taxon>Enterobacterales</taxon>
        <taxon>Bruguierivoracaceae</taxon>
        <taxon>Sodalis</taxon>
    </lineage>
</organism>
<reference evidence="8 9" key="1">
    <citation type="journal article" date="2014" name="Genome Biol. Evol.">
        <title>Genome degeneration and adaptation in a nascent stage of symbiosis.</title>
        <authorList>
            <person name="Oakeson K.F."/>
            <person name="Gil R."/>
            <person name="Clayton A.L."/>
            <person name="Dunn D.M."/>
            <person name="von Niederhausern A.C."/>
            <person name="Hamil C."/>
            <person name="Aoyagi A."/>
            <person name="Duval B."/>
            <person name="Baca A."/>
            <person name="Silva F.J."/>
            <person name="Vallier A."/>
            <person name="Jackson D.G."/>
            <person name="Latorre A."/>
            <person name="Weiss R.B."/>
            <person name="Heddi A."/>
            <person name="Moya A."/>
            <person name="Dale C."/>
        </authorList>
    </citation>
    <scope>NUCLEOTIDE SEQUENCE [LARGE SCALE GENOMIC DNA]</scope>
    <source>
        <strain evidence="8 9">HS1</strain>
    </source>
</reference>
<keyword evidence="1" id="KW-0808">Transferase</keyword>
<evidence type="ECO:0000256" key="2">
    <source>
        <dbReference type="ARBA" id="ARBA00022737"/>
    </source>
</evidence>
<evidence type="ECO:0000256" key="5">
    <source>
        <dbReference type="ARBA" id="ARBA00023163"/>
    </source>
</evidence>
<dbReference type="Proteomes" id="UP000019028">
    <property type="component" value="Chromosome"/>
</dbReference>
<keyword evidence="5" id="KW-0804">Transcription</keyword>
<evidence type="ECO:0000313" key="9">
    <source>
        <dbReference type="Proteomes" id="UP000019028"/>
    </source>
</evidence>
<accession>W0HNL0</accession>
<feature type="domain" description="PTS EIIB type-2" evidence="6">
    <location>
        <begin position="423"/>
        <end position="513"/>
    </location>
</feature>
<dbReference type="Gene3D" id="1.10.10.10">
    <property type="entry name" value="Winged helix-like DNA-binding domain superfamily/Winged helix DNA-binding domain"/>
    <property type="match status" value="2"/>
</dbReference>
<dbReference type="InterPro" id="IPR007737">
    <property type="entry name" value="Mga_HTH"/>
</dbReference>
<evidence type="ECO:0000256" key="1">
    <source>
        <dbReference type="ARBA" id="ARBA00022679"/>
    </source>
</evidence>
<feature type="domain" description="PRD" evidence="7">
    <location>
        <begin position="199"/>
        <end position="304"/>
    </location>
</feature>
<dbReference type="OrthoDB" id="3710983at2"/>
<dbReference type="PROSITE" id="PS51372">
    <property type="entry name" value="PRD_2"/>
    <property type="match status" value="2"/>
</dbReference>
<dbReference type="PROSITE" id="PS51099">
    <property type="entry name" value="PTS_EIIB_TYPE_2"/>
    <property type="match status" value="1"/>
</dbReference>
<dbReference type="InterPro" id="IPR050661">
    <property type="entry name" value="BglG_antiterminators"/>
</dbReference>
<name>W0HNL0_9GAMM</name>
<dbReference type="InterPro" id="IPR036390">
    <property type="entry name" value="WH_DNA-bd_sf"/>
</dbReference>
<dbReference type="GO" id="GO:0008982">
    <property type="term" value="F:protein-N(PI)-phosphohistidine-sugar phosphotransferase activity"/>
    <property type="evidence" value="ECO:0007669"/>
    <property type="project" value="InterPro"/>
</dbReference>
<dbReference type="InterPro" id="IPR011608">
    <property type="entry name" value="PRD"/>
</dbReference>
<keyword evidence="3" id="KW-0805">Transcription regulation</keyword>
<dbReference type="SUPFAM" id="SSF52794">
    <property type="entry name" value="PTS system IIB component-like"/>
    <property type="match status" value="1"/>
</dbReference>
<dbReference type="Gene3D" id="1.10.1790.10">
    <property type="entry name" value="PRD domain"/>
    <property type="match status" value="2"/>
</dbReference>
<evidence type="ECO:0000259" key="7">
    <source>
        <dbReference type="PROSITE" id="PS51372"/>
    </source>
</evidence>
<evidence type="ECO:0000256" key="4">
    <source>
        <dbReference type="ARBA" id="ARBA00023159"/>
    </source>
</evidence>
<dbReference type="PATRIC" id="fig|1239307.3.peg.331"/>
<dbReference type="Pfam" id="PF05043">
    <property type="entry name" value="Mga"/>
    <property type="match status" value="1"/>
</dbReference>
<gene>
    <name evidence="8" type="primary">bglG</name>
    <name evidence="8" type="ORF">Sant_0315</name>
</gene>
<dbReference type="AlphaFoldDB" id="W0HNL0"/>
<dbReference type="EMBL" id="CP006569">
    <property type="protein sequence ID" value="AHF75421.1"/>
    <property type="molecule type" value="Genomic_DNA"/>
</dbReference>
<dbReference type="PANTHER" id="PTHR30185">
    <property type="entry name" value="CRYPTIC BETA-GLUCOSIDE BGL OPERON ANTITERMINATOR"/>
    <property type="match status" value="1"/>
</dbReference>
<proteinExistence type="predicted"/>
<dbReference type="PANTHER" id="PTHR30185:SF18">
    <property type="entry name" value="TRANSCRIPTIONAL REGULATOR MTLR"/>
    <property type="match status" value="1"/>
</dbReference>
<dbReference type="CDD" id="cd05568">
    <property type="entry name" value="PTS_IIB_bgl_like"/>
    <property type="match status" value="1"/>
</dbReference>
<dbReference type="GO" id="GO:0009401">
    <property type="term" value="P:phosphoenolpyruvate-dependent sugar phosphotransferase system"/>
    <property type="evidence" value="ECO:0007669"/>
    <property type="project" value="InterPro"/>
</dbReference>
<evidence type="ECO:0000259" key="6">
    <source>
        <dbReference type="PROSITE" id="PS51099"/>
    </source>
</evidence>
<keyword evidence="9" id="KW-1185">Reference proteome</keyword>
<evidence type="ECO:0000313" key="8">
    <source>
        <dbReference type="EMBL" id="AHF75421.1"/>
    </source>
</evidence>
<evidence type="ECO:0000256" key="3">
    <source>
        <dbReference type="ARBA" id="ARBA00023015"/>
    </source>
</evidence>
<dbReference type="SUPFAM" id="SSF46785">
    <property type="entry name" value="Winged helix' DNA-binding domain"/>
    <property type="match status" value="1"/>
</dbReference>
<keyword evidence="4" id="KW-0010">Activator</keyword>